<proteinExistence type="predicted"/>
<evidence type="ECO:0000313" key="4">
    <source>
        <dbReference type="Proteomes" id="UP001218218"/>
    </source>
</evidence>
<evidence type="ECO:0000256" key="1">
    <source>
        <dbReference type="SAM" id="MobiDB-lite"/>
    </source>
</evidence>
<dbReference type="Proteomes" id="UP001218218">
    <property type="component" value="Unassembled WGS sequence"/>
</dbReference>
<dbReference type="AlphaFoldDB" id="A0AAD6ZPA1"/>
<accession>A0AAD6ZPA1</accession>
<feature type="transmembrane region" description="Helical" evidence="2">
    <location>
        <begin position="202"/>
        <end position="222"/>
    </location>
</feature>
<keyword evidence="2" id="KW-0812">Transmembrane</keyword>
<gene>
    <name evidence="3" type="ORF">DFH08DRAFT_966521</name>
</gene>
<comment type="caution">
    <text evidence="3">The sequence shown here is derived from an EMBL/GenBank/DDBJ whole genome shotgun (WGS) entry which is preliminary data.</text>
</comment>
<evidence type="ECO:0000313" key="3">
    <source>
        <dbReference type="EMBL" id="KAJ7331534.1"/>
    </source>
</evidence>
<keyword evidence="4" id="KW-1185">Reference proteome</keyword>
<reference evidence="3" key="1">
    <citation type="submission" date="2023-03" db="EMBL/GenBank/DDBJ databases">
        <title>Massive genome expansion in bonnet fungi (Mycena s.s.) driven by repeated elements and novel gene families across ecological guilds.</title>
        <authorList>
            <consortium name="Lawrence Berkeley National Laboratory"/>
            <person name="Harder C.B."/>
            <person name="Miyauchi S."/>
            <person name="Viragh M."/>
            <person name="Kuo A."/>
            <person name="Thoen E."/>
            <person name="Andreopoulos B."/>
            <person name="Lu D."/>
            <person name="Skrede I."/>
            <person name="Drula E."/>
            <person name="Henrissat B."/>
            <person name="Morin E."/>
            <person name="Kohler A."/>
            <person name="Barry K."/>
            <person name="LaButti K."/>
            <person name="Morin E."/>
            <person name="Salamov A."/>
            <person name="Lipzen A."/>
            <person name="Mereny Z."/>
            <person name="Hegedus B."/>
            <person name="Baldrian P."/>
            <person name="Stursova M."/>
            <person name="Weitz H."/>
            <person name="Taylor A."/>
            <person name="Grigoriev I.V."/>
            <person name="Nagy L.G."/>
            <person name="Martin F."/>
            <person name="Kauserud H."/>
        </authorList>
    </citation>
    <scope>NUCLEOTIDE SEQUENCE</scope>
    <source>
        <strain evidence="3">CBHHK002</strain>
    </source>
</reference>
<sequence length="574" mass="62603">MIDQEVPKIAAIDEEALNDFFLLCHPPAQFPWVEERLVPASRRIRSWAAVEGRGKDEAASHLSPNNSRILHTTLNVPPTASNFGNVTLRQPRLCQHRHEQVLVCADAPSTSPPTWTASVWGSIYFHAHRKFKFMTDRRYSACIRFTCAVARPRIDFRNTFTALRSQRFYRDAIQRVVRASDVEAVRYLSESSKADARFEKNLVLVSLVGLLVPLSLLSSFVYTQCPPFSLLSSILYTTRADHLPTALLPCAPLPALDDDRHKLPAFGDVHRTGAAAAHEQRAQAVAERVQAGGIHLRAGLQANPRDVLGFHHAKLAGATGHPLADPNIKRCRSLTVWATHPVWDAILAMFEQETYSVLRALDIMENHPLEKLVMQGMNVGDVVLPRMRAIYRRQLGNLSNIFRTAAATTTTPAVPATTAILSDPLGGLSSVIAAIIAPTSPTTSTRFEGIYSTPATTPDATSTTPTTIPTTTSTTPTSTLPPTTVEVDVTSTMKASQASAGVSPSASATDTPTSHSAVAAAVIGSRPSGTYIAQALLLHMNSGHGLWQNACRLAAYVYELWDTVEIKTTYRFHP</sequence>
<evidence type="ECO:0000256" key="2">
    <source>
        <dbReference type="SAM" id="Phobius"/>
    </source>
</evidence>
<dbReference type="EMBL" id="JARIHO010000035">
    <property type="protein sequence ID" value="KAJ7331534.1"/>
    <property type="molecule type" value="Genomic_DNA"/>
</dbReference>
<protein>
    <submittedName>
        <fullName evidence="3">Uncharacterized protein</fullName>
    </submittedName>
</protein>
<organism evidence="3 4">
    <name type="scientific">Mycena albidolilacea</name>
    <dbReference type="NCBI Taxonomy" id="1033008"/>
    <lineage>
        <taxon>Eukaryota</taxon>
        <taxon>Fungi</taxon>
        <taxon>Dikarya</taxon>
        <taxon>Basidiomycota</taxon>
        <taxon>Agaricomycotina</taxon>
        <taxon>Agaricomycetes</taxon>
        <taxon>Agaricomycetidae</taxon>
        <taxon>Agaricales</taxon>
        <taxon>Marasmiineae</taxon>
        <taxon>Mycenaceae</taxon>
        <taxon>Mycena</taxon>
    </lineage>
</organism>
<feature type="region of interest" description="Disordered" evidence="1">
    <location>
        <begin position="453"/>
        <end position="483"/>
    </location>
</feature>
<name>A0AAD6ZPA1_9AGAR</name>
<keyword evidence="2" id="KW-1133">Transmembrane helix</keyword>
<keyword evidence="2" id="KW-0472">Membrane</keyword>